<dbReference type="OrthoDB" id="839202at2"/>
<protein>
    <recommendedName>
        <fullName evidence="3">SMP-30/Gluconolactonase/LRE-like region domain-containing protein</fullName>
    </recommendedName>
</protein>
<dbReference type="SUPFAM" id="SSF75011">
    <property type="entry name" value="3-carboxy-cis,cis-mucoante lactonizing enzyme"/>
    <property type="match status" value="1"/>
</dbReference>
<gene>
    <name evidence="1" type="ORF">DJ019_16195</name>
</gene>
<proteinExistence type="predicted"/>
<keyword evidence="2" id="KW-1185">Reference proteome</keyword>
<comment type="caution">
    <text evidence="1">The sequence shown here is derived from an EMBL/GenBank/DDBJ whole genome shotgun (WGS) entry which is preliminary data.</text>
</comment>
<evidence type="ECO:0000313" key="2">
    <source>
        <dbReference type="Proteomes" id="UP000249524"/>
    </source>
</evidence>
<accession>A0A328B807</accession>
<organism evidence="1 2">
    <name type="scientific">Phenylobacterium kunshanense</name>
    <dbReference type="NCBI Taxonomy" id="1445034"/>
    <lineage>
        <taxon>Bacteria</taxon>
        <taxon>Pseudomonadati</taxon>
        <taxon>Pseudomonadota</taxon>
        <taxon>Alphaproteobacteria</taxon>
        <taxon>Caulobacterales</taxon>
        <taxon>Caulobacteraceae</taxon>
        <taxon>Phenylobacterium</taxon>
    </lineage>
</organism>
<evidence type="ECO:0008006" key="3">
    <source>
        <dbReference type="Google" id="ProtNLM"/>
    </source>
</evidence>
<sequence length="255" mass="27481">MLEILAAAALAAQPLSRLPAPEANQGVAVDARHVYAVGNSEIGKYDKATGAKVATWKGDPDRFPHLNSCAVIARELVCASSNYPSTPMASSVEVFDPERMVHTRSIALGPQPGSLTWVDRRDGPWWAGFANYDGRGGEPGRDHRFTTLVRFDDAWRATGSWTFPDTVLARFAPRSSSGGVWGADGRLYVTGHDLPEVYVLEVPATGSVLRHVATIAVQVEGQAIAFDPAADRVLFGISRANREVVAMKLPAVEEE</sequence>
<dbReference type="AlphaFoldDB" id="A0A328B807"/>
<dbReference type="Proteomes" id="UP000249524">
    <property type="component" value="Unassembled WGS sequence"/>
</dbReference>
<evidence type="ECO:0000313" key="1">
    <source>
        <dbReference type="EMBL" id="RAK63273.1"/>
    </source>
</evidence>
<dbReference type="EMBL" id="QFYS01000008">
    <property type="protein sequence ID" value="RAK63273.1"/>
    <property type="molecule type" value="Genomic_DNA"/>
</dbReference>
<reference evidence="1 2" key="1">
    <citation type="submission" date="2018-05" db="EMBL/GenBank/DDBJ databases">
        <authorList>
            <person name="Lanie J.A."/>
            <person name="Ng W.-L."/>
            <person name="Kazmierczak K.M."/>
            <person name="Andrzejewski T.M."/>
            <person name="Davidsen T.M."/>
            <person name="Wayne K.J."/>
            <person name="Tettelin H."/>
            <person name="Glass J.I."/>
            <person name="Rusch D."/>
            <person name="Podicherti R."/>
            <person name="Tsui H.-C.T."/>
            <person name="Winkler M.E."/>
        </authorList>
    </citation>
    <scope>NUCLEOTIDE SEQUENCE [LARGE SCALE GENOMIC DNA]</scope>
    <source>
        <strain evidence="1 2">BUT-10</strain>
    </source>
</reference>
<name>A0A328B807_9CAUL</name>
<dbReference type="RefSeq" id="WP_111277113.1">
    <property type="nucleotide sequence ID" value="NZ_QFYS01000008.1"/>
</dbReference>